<protein>
    <submittedName>
        <fullName evidence="1">Uncharacterized protein</fullName>
    </submittedName>
</protein>
<evidence type="ECO:0000313" key="1">
    <source>
        <dbReference type="EMBL" id="PWK07924.1"/>
    </source>
</evidence>
<reference evidence="1 2" key="1">
    <citation type="submission" date="2018-05" db="EMBL/GenBank/DDBJ databases">
        <title>Genomic Encyclopedia of Type Strains, Phase IV (KMG-IV): sequencing the most valuable type-strain genomes for metagenomic binning, comparative biology and taxonomic classification.</title>
        <authorList>
            <person name="Goeker M."/>
        </authorList>
    </citation>
    <scope>NUCLEOTIDE SEQUENCE [LARGE SCALE GENOMIC DNA]</scope>
    <source>
        <strain evidence="1 2">DSM 18773</strain>
    </source>
</reference>
<sequence>MPIMKNPSVDFVPSVITGNLAKEISSEINRPAGGRQVAALKKAMNNRVASGKRIK</sequence>
<comment type="caution">
    <text evidence="1">The sequence shown here is derived from an EMBL/GenBank/DDBJ whole genome shotgun (WGS) entry which is preliminary data.</text>
</comment>
<organism evidence="1 2">
    <name type="scientific">Tumebacillus permanentifrigoris</name>
    <dbReference type="NCBI Taxonomy" id="378543"/>
    <lineage>
        <taxon>Bacteria</taxon>
        <taxon>Bacillati</taxon>
        <taxon>Bacillota</taxon>
        <taxon>Bacilli</taxon>
        <taxon>Bacillales</taxon>
        <taxon>Alicyclobacillaceae</taxon>
        <taxon>Tumebacillus</taxon>
    </lineage>
</organism>
<dbReference type="AlphaFoldDB" id="A0A316D666"/>
<dbReference type="EMBL" id="QGGL01000016">
    <property type="protein sequence ID" value="PWK07924.1"/>
    <property type="molecule type" value="Genomic_DNA"/>
</dbReference>
<gene>
    <name evidence="1" type="ORF">C7459_11683</name>
</gene>
<evidence type="ECO:0000313" key="2">
    <source>
        <dbReference type="Proteomes" id="UP000245634"/>
    </source>
</evidence>
<accession>A0A316D666</accession>
<name>A0A316D666_9BACL</name>
<proteinExistence type="predicted"/>
<keyword evidence="2" id="KW-1185">Reference proteome</keyword>
<dbReference type="Proteomes" id="UP000245634">
    <property type="component" value="Unassembled WGS sequence"/>
</dbReference>